<accession>A0ABP1QC90</accession>
<reference evidence="2 3" key="1">
    <citation type="submission" date="2024-08" db="EMBL/GenBank/DDBJ databases">
        <authorList>
            <person name="Cucini C."/>
            <person name="Frati F."/>
        </authorList>
    </citation>
    <scope>NUCLEOTIDE SEQUENCE [LARGE SCALE GENOMIC DNA]</scope>
</reference>
<protein>
    <submittedName>
        <fullName evidence="2">Uncharacterized protein</fullName>
    </submittedName>
</protein>
<feature type="compositionally biased region" description="Polar residues" evidence="1">
    <location>
        <begin position="189"/>
        <end position="203"/>
    </location>
</feature>
<dbReference type="EMBL" id="CAXLJM020000027">
    <property type="protein sequence ID" value="CAL8094519.1"/>
    <property type="molecule type" value="Genomic_DNA"/>
</dbReference>
<evidence type="ECO:0000313" key="3">
    <source>
        <dbReference type="Proteomes" id="UP001642540"/>
    </source>
</evidence>
<gene>
    <name evidence="2" type="ORF">ODALV1_LOCUS8802</name>
</gene>
<feature type="region of interest" description="Disordered" evidence="1">
    <location>
        <begin position="124"/>
        <end position="210"/>
    </location>
</feature>
<feature type="compositionally biased region" description="Basic residues" evidence="1">
    <location>
        <begin position="150"/>
        <end position="161"/>
    </location>
</feature>
<evidence type="ECO:0000256" key="1">
    <source>
        <dbReference type="SAM" id="MobiDB-lite"/>
    </source>
</evidence>
<dbReference type="Proteomes" id="UP001642540">
    <property type="component" value="Unassembled WGS sequence"/>
</dbReference>
<organism evidence="2 3">
    <name type="scientific">Orchesella dallaii</name>
    <dbReference type="NCBI Taxonomy" id="48710"/>
    <lineage>
        <taxon>Eukaryota</taxon>
        <taxon>Metazoa</taxon>
        <taxon>Ecdysozoa</taxon>
        <taxon>Arthropoda</taxon>
        <taxon>Hexapoda</taxon>
        <taxon>Collembola</taxon>
        <taxon>Entomobryomorpha</taxon>
        <taxon>Entomobryoidea</taxon>
        <taxon>Orchesellidae</taxon>
        <taxon>Orchesellinae</taxon>
        <taxon>Orchesella</taxon>
    </lineage>
</organism>
<feature type="compositionally biased region" description="Basic and acidic residues" evidence="1">
    <location>
        <begin position="162"/>
        <end position="176"/>
    </location>
</feature>
<keyword evidence="3" id="KW-1185">Reference proteome</keyword>
<evidence type="ECO:0000313" key="2">
    <source>
        <dbReference type="EMBL" id="CAL8094519.1"/>
    </source>
</evidence>
<sequence length="210" mass="23060">MSVRRGKSFCESHVKLKQIKVPSTPMNKVTMRSFFHATDSNHDAVSFDFCNDNTMNSYVCKNINNTSNVNAFMELNDSLLTAQPNGSITILAPKTTPATSKPRVPDILMINKYYGLIPQKFAISSRKPPGSTPSSAHGSRGTTKSNSSKPRAKSSTHHRHPEGRGYEKLKGCRSDNDSPEPIKLGVISRNGSLDHSSSTSEGQSFFVRLN</sequence>
<comment type="caution">
    <text evidence="2">The sequence shown here is derived from an EMBL/GenBank/DDBJ whole genome shotgun (WGS) entry which is preliminary data.</text>
</comment>
<feature type="compositionally biased region" description="Polar residues" evidence="1">
    <location>
        <begin position="132"/>
        <end position="149"/>
    </location>
</feature>
<proteinExistence type="predicted"/>
<name>A0ABP1QC90_9HEXA</name>